<dbReference type="PANTHER" id="PTHR47117">
    <property type="entry name" value="STAR-RELATED LIPID TRANSFER PROTEIN 9"/>
    <property type="match status" value="1"/>
</dbReference>
<keyword evidence="1" id="KW-0547">Nucleotide-binding</keyword>
<dbReference type="InterPro" id="IPR019821">
    <property type="entry name" value="Kinesin_motor_CS"/>
</dbReference>
<dbReference type="InterPro" id="IPR000253">
    <property type="entry name" value="FHA_dom"/>
</dbReference>
<dbReference type="Pfam" id="PF00225">
    <property type="entry name" value="Kinesin"/>
    <property type="match status" value="1"/>
</dbReference>
<reference evidence="8" key="1">
    <citation type="journal article" date="2023" name="Front. Mar. Sci.">
        <title>A new Merluccius polli reference genome to investigate the effects of global change in West African waters.</title>
        <authorList>
            <person name="Mateo J.L."/>
            <person name="Blanco-Fernandez C."/>
            <person name="Garcia-Vazquez E."/>
            <person name="Machado-Schiaffino G."/>
        </authorList>
    </citation>
    <scope>NUCLEOTIDE SEQUENCE</scope>
    <source>
        <strain evidence="8">C29</strain>
        <tissue evidence="8">Fin</tissue>
    </source>
</reference>
<evidence type="ECO:0000256" key="6">
    <source>
        <dbReference type="SAM" id="MobiDB-lite"/>
    </source>
</evidence>
<dbReference type="PRINTS" id="PR00380">
    <property type="entry name" value="KINESINHEAVY"/>
</dbReference>
<protein>
    <submittedName>
        <fullName evidence="8">Kinesin-like protein KIF16B</fullName>
    </submittedName>
</protein>
<keyword evidence="3" id="KW-0175">Coiled coil</keyword>
<keyword evidence="9" id="KW-1185">Reference proteome</keyword>
<dbReference type="InterPro" id="IPR036961">
    <property type="entry name" value="Kinesin_motor_dom_sf"/>
</dbReference>
<accession>A0AA47NXL3</accession>
<evidence type="ECO:0000256" key="3">
    <source>
        <dbReference type="ARBA" id="ARBA00023054"/>
    </source>
</evidence>
<dbReference type="InterPro" id="IPR001752">
    <property type="entry name" value="Kinesin_motor_dom"/>
</dbReference>
<evidence type="ECO:0000313" key="8">
    <source>
        <dbReference type="EMBL" id="KAK0140643.1"/>
    </source>
</evidence>
<dbReference type="InterPro" id="IPR027417">
    <property type="entry name" value="P-loop_NTPase"/>
</dbReference>
<dbReference type="CDD" id="cd22708">
    <property type="entry name" value="FHA_KIF16"/>
    <property type="match status" value="1"/>
</dbReference>
<dbReference type="Pfam" id="PF00498">
    <property type="entry name" value="FHA"/>
    <property type="match status" value="1"/>
</dbReference>
<comment type="caution">
    <text evidence="8">The sequence shown here is derived from an EMBL/GenBank/DDBJ whole genome shotgun (WGS) entry which is preliminary data.</text>
</comment>
<dbReference type="SUPFAM" id="SSF49879">
    <property type="entry name" value="SMAD/FHA domain"/>
    <property type="match status" value="1"/>
</dbReference>
<gene>
    <name evidence="8" type="primary">KIF16B_1</name>
    <name evidence="8" type="ORF">N1851_022365</name>
</gene>
<dbReference type="FunFam" id="3.40.850.10:FF:000167">
    <property type="entry name" value="Uncharacterized protein"/>
    <property type="match status" value="1"/>
</dbReference>
<dbReference type="PROSITE" id="PS00411">
    <property type="entry name" value="KINESIN_MOTOR_1"/>
    <property type="match status" value="1"/>
</dbReference>
<dbReference type="GO" id="GO:0003777">
    <property type="term" value="F:microtubule motor activity"/>
    <property type="evidence" value="ECO:0007669"/>
    <property type="project" value="InterPro"/>
</dbReference>
<dbReference type="GO" id="GO:0007018">
    <property type="term" value="P:microtubule-based movement"/>
    <property type="evidence" value="ECO:0007669"/>
    <property type="project" value="InterPro"/>
</dbReference>
<dbReference type="FunFam" id="2.60.200.20:FF:000005">
    <property type="entry name" value="Kinesin family member 16B"/>
    <property type="match status" value="1"/>
</dbReference>
<dbReference type="SUPFAM" id="SSF52540">
    <property type="entry name" value="P-loop containing nucleoside triphosphate hydrolases"/>
    <property type="match status" value="1"/>
</dbReference>
<evidence type="ECO:0000313" key="9">
    <source>
        <dbReference type="Proteomes" id="UP001174136"/>
    </source>
</evidence>
<organism evidence="8 9">
    <name type="scientific">Merluccius polli</name>
    <name type="common">Benguela hake</name>
    <name type="synonym">Merluccius cadenati</name>
    <dbReference type="NCBI Taxonomy" id="89951"/>
    <lineage>
        <taxon>Eukaryota</taxon>
        <taxon>Metazoa</taxon>
        <taxon>Chordata</taxon>
        <taxon>Craniata</taxon>
        <taxon>Vertebrata</taxon>
        <taxon>Euteleostomi</taxon>
        <taxon>Actinopterygii</taxon>
        <taxon>Neopterygii</taxon>
        <taxon>Teleostei</taxon>
        <taxon>Neoteleostei</taxon>
        <taxon>Acanthomorphata</taxon>
        <taxon>Zeiogadaria</taxon>
        <taxon>Gadariae</taxon>
        <taxon>Gadiformes</taxon>
        <taxon>Gadoidei</taxon>
        <taxon>Merlucciidae</taxon>
        <taxon>Merluccius</taxon>
    </lineage>
</organism>
<dbReference type="InterPro" id="IPR008984">
    <property type="entry name" value="SMAD_FHA_dom_sf"/>
</dbReference>
<dbReference type="GO" id="GO:0008017">
    <property type="term" value="F:microtubule binding"/>
    <property type="evidence" value="ECO:0007669"/>
    <property type="project" value="InterPro"/>
</dbReference>
<keyword evidence="4" id="KW-0505">Motor protein</keyword>
<feature type="compositionally biased region" description="Polar residues" evidence="6">
    <location>
        <begin position="833"/>
        <end position="846"/>
    </location>
</feature>
<evidence type="ECO:0000256" key="1">
    <source>
        <dbReference type="ARBA" id="ARBA00022741"/>
    </source>
</evidence>
<dbReference type="Proteomes" id="UP001174136">
    <property type="component" value="Unassembled WGS sequence"/>
</dbReference>
<dbReference type="EMBL" id="JAOPHQ010004040">
    <property type="protein sequence ID" value="KAK0140643.1"/>
    <property type="molecule type" value="Genomic_DNA"/>
</dbReference>
<evidence type="ECO:0000256" key="4">
    <source>
        <dbReference type="ARBA" id="ARBA00023175"/>
    </source>
</evidence>
<comment type="caution">
    <text evidence="5">Lacks conserved residue(s) required for the propagation of feature annotation.</text>
</comment>
<feature type="domain" description="Kinesin motor" evidence="7">
    <location>
        <begin position="1"/>
        <end position="326"/>
    </location>
</feature>
<feature type="compositionally biased region" description="Gly residues" evidence="6">
    <location>
        <begin position="766"/>
        <end position="778"/>
    </location>
</feature>
<evidence type="ECO:0000256" key="5">
    <source>
        <dbReference type="PROSITE-ProRule" id="PRU00283"/>
    </source>
</evidence>
<keyword evidence="2" id="KW-0067">ATP-binding</keyword>
<feature type="region of interest" description="Disordered" evidence="6">
    <location>
        <begin position="831"/>
        <end position="861"/>
    </location>
</feature>
<dbReference type="GO" id="GO:0005524">
    <property type="term" value="F:ATP binding"/>
    <property type="evidence" value="ECO:0007669"/>
    <property type="project" value="UniProtKB-KW"/>
</dbReference>
<feature type="region of interest" description="Disordered" evidence="6">
    <location>
        <begin position="993"/>
        <end position="1031"/>
    </location>
</feature>
<dbReference type="Gene3D" id="2.60.200.20">
    <property type="match status" value="1"/>
</dbReference>
<dbReference type="Gene3D" id="3.40.850.10">
    <property type="entry name" value="Kinesin motor domain"/>
    <property type="match status" value="1"/>
</dbReference>
<feature type="region of interest" description="Disordered" evidence="6">
    <location>
        <begin position="721"/>
        <end position="801"/>
    </location>
</feature>
<dbReference type="PANTHER" id="PTHR47117:SF8">
    <property type="entry name" value="KINESIN FAMILY MEMBER 16B"/>
    <property type="match status" value="1"/>
</dbReference>
<proteinExistence type="inferred from homology"/>
<comment type="similarity">
    <text evidence="5">Belongs to the TRAFAC class myosin-kinesin ATPase superfamily. Kinesin family.</text>
</comment>
<evidence type="ECO:0000256" key="2">
    <source>
        <dbReference type="ARBA" id="ARBA00022840"/>
    </source>
</evidence>
<sequence length="1462" mass="156029">MASVRVAVRVRPLNKREKKSKVIVRMKDNTTSLVQAKVPVRGDGPVRVQGDGAKTFAYDFSYDSTDRKSPDFVSQKKADKGLIPRICEGLFCEISARNEGDAMSFRTEVSYLEIYNEHVLDLLNKRPSSAPKGGLRVREHPWFTVVESVVIVRWLCSDLSRHVVQGYGDVGELMATGNANRTTASTGMNDASSRSHAIFTIHFTQARFDSELPCEMLSKIHLVDLAGSERADATRATGTRLKEGANINKSLVTLGSVISALADMSDKQATKKQTFIPYRDSVLTWLLKDSLGGNSKTIMIATISPADVNYGETLSTLRYASRAKSIVNSPTVNEDASVKVIRELQEEIARLRGLLDQTSQEVPLPSSSTLVVEERLQQSETKVLELTKEWTNKWWETENILKDTLQLTKNQHEEILALRKEGSGVVLDSQLPHLIGIDKDLLSTGVIIYHLKEGRTLVGSDEASDPQDIALLGPGRRGEHCVFENRSGAVSLIPHGGDAPCLVNGVEVTRPCQLNQGAIIQLGQATIFRFNHPTEAAQLRQERQNGQPSSLSLSMTDLSKSNQNLAKWMLLHPRSVTLTGEELCAKESPRTVPGLSEVSEQAGAPQQPWATVGGERAAVAAVVSGQGTPTHCHGNGDVSVAAPGDALHSPIGPPPERHCALREGDALDSGSRLDVLVAASVYSIPQSRAPPELTPSAGTRHTVAIPGKCPVPHFTPGVAGAAVRGGVGTGEGQEQEGHPSHKSGPGLVSTPPNPSGASRTGTGVRSCGGGEPRSGGVGLQQTGVLGPGDGCGAAPEGDANESQGVGADFCKGRPGSGGSSLGSTAACHLRSAGGTSCGSAPPQTAARTPPLSEDTRNSPEHPAAEAWRLVCGEMDNGHGGAAEGIPEESEPEAAAVSEQRSRLGSLVSRVSGMFPGAGRLLGRLPGVSGLRETRWSSQVASLIKRSQVLNAVKTSQMFSLITESYAFSLVKDSAVFVVVSGFPLIHRLQLGLSQPPPSEEIATGKERNPSGPNPEAVFLPTQSGGGGGDELPHNSSWVEEEGGLCSARELGSKKPEMVDIQSKEDEWSVAKELALPAPRSCKSQATAMTVDKEPPTAAAHSSIITLESLEDTVTVSSSEGVPTICQNLLRFPDIFIELQSMPLPELMASLRSLIPSSVFRAQKTVALYWLAIATCSRPRPALVILLEAGLYALTCDAGSLAVSHHFPLCHLREVHVGLAGQGLRLTVGALVVETVLGLHTHSRRLTQEVCRTLLGVLCPGDSRVSRHPLLHGDLASMSLDWHTCVPDLLLDAGLKVTCQFRKTLADLVYFLHSNMPLERPSVAEVQVLLYTSVRVCTSPRARAQPLAYFLLTETHLGLVQEDAALRPAPPHAAHSAPHHRSHFSDLSLRSRADVRCLLLHDAEGRASARVDVILAEGRPGDGTPRDVQLPDASKSSPHAEVWKLTFSCATEAACLINHLSNV</sequence>
<evidence type="ECO:0000259" key="7">
    <source>
        <dbReference type="PROSITE" id="PS50067"/>
    </source>
</evidence>
<dbReference type="SMART" id="SM00129">
    <property type="entry name" value="KISc"/>
    <property type="match status" value="1"/>
</dbReference>
<name>A0AA47NXL3_MERPO</name>
<dbReference type="PROSITE" id="PS50067">
    <property type="entry name" value="KINESIN_MOTOR_2"/>
    <property type="match status" value="1"/>
</dbReference>